<reference evidence="1" key="1">
    <citation type="submission" date="2021-05" db="EMBL/GenBank/DDBJ databases">
        <title>Draft genomes of bacteria isolated from model marine particles.</title>
        <authorList>
            <person name="Datta M.S."/>
            <person name="Schwartzman J.A."/>
            <person name="Enke T.N."/>
            <person name="Saavedra J."/>
            <person name="Cermak N."/>
            <person name="Cordero O.X."/>
        </authorList>
    </citation>
    <scope>NUCLEOTIDE SEQUENCE</scope>
    <source>
        <strain evidence="1">I2M19</strain>
    </source>
</reference>
<evidence type="ECO:0000313" key="1">
    <source>
        <dbReference type="EMBL" id="MBU2949434.1"/>
    </source>
</evidence>
<evidence type="ECO:0000313" key="2">
    <source>
        <dbReference type="Proteomes" id="UP001647509"/>
    </source>
</evidence>
<protein>
    <submittedName>
        <fullName evidence="1">Uncharacterized protein</fullName>
    </submittedName>
</protein>
<organism evidence="1 2">
    <name type="scientific">Pseudotamlana agarivorans</name>
    <dbReference type="NCBI Taxonomy" id="481183"/>
    <lineage>
        <taxon>Bacteria</taxon>
        <taxon>Pseudomonadati</taxon>
        <taxon>Bacteroidota</taxon>
        <taxon>Flavobacteriia</taxon>
        <taxon>Flavobacteriales</taxon>
        <taxon>Flavobacteriaceae</taxon>
        <taxon>Pseudotamlana</taxon>
    </lineage>
</organism>
<dbReference type="Proteomes" id="UP001647509">
    <property type="component" value="Unassembled WGS sequence"/>
</dbReference>
<comment type="caution">
    <text evidence="1">The sequence shown here is derived from an EMBL/GenBank/DDBJ whole genome shotgun (WGS) entry which is preliminary data.</text>
</comment>
<keyword evidence="2" id="KW-1185">Reference proteome</keyword>
<gene>
    <name evidence="1" type="ORF">KO493_01850</name>
</gene>
<sequence>MLSLKNLLVLFLLFPLILISQASLIEFDQQFNKIENKDKKLSLLDSVTKQLIRANSPEQVGYIKDYIKLAVDLKDYDKAASKSRFLMQFYNNTGDLVSQKKLIDSMLQFEKRFKKSSSKAHILLKRGAYYFVELDYTKAAADYQASIPLFFKSNDSIYAADAYYYSGQANFKLNHFPKAVEDYEKASNLYVKLGDLEYALSVGQELSSLYSANGLKKPAKAKREEIIELSEKVGNPCSRGITELLLLGTSLKDEQNEFSESDFEHIHHIIKQCDDDLKSKRFSYYLYTYKTSYYSKKANLKKAKESFDTMVALEKSLNVKFEEAHALKPKAEYYALIGEDEKAITVIKTFLKSLPSQEMSSTLLDAEKLLAKLYLKHGKFKLANEHLQSYISIKDTLFTRGVANSYAYYHTRFETSEKEKEIIQQEAEIQKLEDQKTIEASKKKLYLSVGSSLFVILMLSGYFVSQKAKKKRELLAVKLEEKQKELNVFTKKLLDKSEAHQSLETELEHLKSTFGEREELNELKSLTESKILTSEDWDDFKMRFSDVYPHFFLDLRNLNCKITNSEERLLALEKLKLNTSEIAAMLGISPDSVNTSRYRLRKKLEAPKDIGLVSFIEKEMKSFA</sequence>
<dbReference type="EMBL" id="JAHKPD010000007">
    <property type="protein sequence ID" value="MBU2949434.1"/>
    <property type="molecule type" value="Genomic_DNA"/>
</dbReference>
<accession>A0ACC5U536</accession>
<proteinExistence type="predicted"/>
<name>A0ACC5U536_9FLAO</name>